<dbReference type="Pfam" id="PF10262">
    <property type="entry name" value="Rdx"/>
    <property type="match status" value="1"/>
</dbReference>
<dbReference type="EMBL" id="JAVRRA010000014">
    <property type="protein sequence ID" value="KAK5296622.1"/>
    <property type="molecule type" value="Genomic_DNA"/>
</dbReference>
<sequence length="188" mass="20897">MSLENPAPNLSNEDRTDQIKLPRVAITYCTQCRWMLRAAYFAQELLSTFSTAIGEVALIPATGGIFTVHLTYHPLGSSTSPENASYVTNENQRGNEDVETQRVLVWDRKAEGGFPETKILKQRIRNFIEPGRDLGHSDKPSTKSAEKSEGDQDVQKDTPGAEAAKERTGKKDAGIKRDPDRSLCEDCR</sequence>
<dbReference type="Proteomes" id="UP001357485">
    <property type="component" value="Unassembled WGS sequence"/>
</dbReference>
<proteinExistence type="predicted"/>
<dbReference type="NCBIfam" id="TIGR02174">
    <property type="entry name" value="CXXU_selWTH"/>
    <property type="match status" value="1"/>
</dbReference>
<accession>A0ABR0M8U6</accession>
<dbReference type="InterPro" id="IPR011893">
    <property type="entry name" value="Selenoprotein_Rdx-typ"/>
</dbReference>
<dbReference type="InterPro" id="IPR036249">
    <property type="entry name" value="Thioredoxin-like_sf"/>
</dbReference>
<dbReference type="SUPFAM" id="SSF52833">
    <property type="entry name" value="Thioredoxin-like"/>
    <property type="match status" value="1"/>
</dbReference>
<evidence type="ECO:0000313" key="4">
    <source>
        <dbReference type="Proteomes" id="UP001357485"/>
    </source>
</evidence>
<keyword evidence="1" id="KW-0676">Redox-active center</keyword>
<dbReference type="Gene3D" id="3.40.30.10">
    <property type="entry name" value="Glutaredoxin"/>
    <property type="match status" value="1"/>
</dbReference>
<dbReference type="PANTHER" id="PTHR36417:SF2">
    <property type="entry name" value="SELENOPROTEIN DOMAIN PROTEIN (AFU_ORTHOLOGUE AFUA_1G05220)"/>
    <property type="match status" value="1"/>
</dbReference>
<feature type="compositionally biased region" description="Basic and acidic residues" evidence="2">
    <location>
        <begin position="163"/>
        <end position="188"/>
    </location>
</feature>
<organism evidence="3 4">
    <name type="scientific">Cryomyces antarcticus</name>
    <dbReference type="NCBI Taxonomy" id="329879"/>
    <lineage>
        <taxon>Eukaryota</taxon>
        <taxon>Fungi</taxon>
        <taxon>Dikarya</taxon>
        <taxon>Ascomycota</taxon>
        <taxon>Pezizomycotina</taxon>
        <taxon>Dothideomycetes</taxon>
        <taxon>Dothideomycetes incertae sedis</taxon>
        <taxon>Cryomyces</taxon>
    </lineage>
</organism>
<gene>
    <name evidence="3" type="ORF">LTR16_000535</name>
</gene>
<evidence type="ECO:0008006" key="5">
    <source>
        <dbReference type="Google" id="ProtNLM"/>
    </source>
</evidence>
<evidence type="ECO:0000256" key="1">
    <source>
        <dbReference type="ARBA" id="ARBA00023284"/>
    </source>
</evidence>
<comment type="caution">
    <text evidence="3">The sequence shown here is derived from an EMBL/GenBank/DDBJ whole genome shotgun (WGS) entry which is preliminary data.</text>
</comment>
<reference evidence="3 4" key="1">
    <citation type="submission" date="2023-08" db="EMBL/GenBank/DDBJ databases">
        <title>Black Yeasts Isolated from many extreme environments.</title>
        <authorList>
            <person name="Coleine C."/>
            <person name="Stajich J.E."/>
            <person name="Selbmann L."/>
        </authorList>
    </citation>
    <scope>NUCLEOTIDE SEQUENCE [LARGE SCALE GENOMIC DNA]</scope>
    <source>
        <strain evidence="3 4">CCFEE 536</strain>
    </source>
</reference>
<feature type="region of interest" description="Disordered" evidence="2">
    <location>
        <begin position="129"/>
        <end position="188"/>
    </location>
</feature>
<evidence type="ECO:0000313" key="3">
    <source>
        <dbReference type="EMBL" id="KAK5296622.1"/>
    </source>
</evidence>
<evidence type="ECO:0000256" key="2">
    <source>
        <dbReference type="SAM" id="MobiDB-lite"/>
    </source>
</evidence>
<protein>
    <recommendedName>
        <fullName evidence="5">Selenoprotein W-like protein</fullName>
    </recommendedName>
</protein>
<dbReference type="PANTHER" id="PTHR36417">
    <property type="entry name" value="SELENOPROTEIN DOMAIN PROTEIN (AFU_ORTHOLOGUE AFUA_1G05220)"/>
    <property type="match status" value="1"/>
</dbReference>
<keyword evidence="4" id="KW-1185">Reference proteome</keyword>
<name>A0ABR0M8U6_9PEZI</name>
<feature type="compositionally biased region" description="Basic and acidic residues" evidence="2">
    <location>
        <begin position="130"/>
        <end position="156"/>
    </location>
</feature>